<feature type="region of interest" description="Disordered" evidence="1">
    <location>
        <begin position="1"/>
        <end position="37"/>
    </location>
</feature>
<reference evidence="2 3" key="2">
    <citation type="journal article" date="2016" name="Science">
        <title>A bacterium that degrades and assimilates poly(ethylene terephthalate).</title>
        <authorList>
            <person name="Yoshida S."/>
            <person name="Hiraga K."/>
            <person name="Takehana T."/>
            <person name="Taniguchi I."/>
            <person name="Yamaji H."/>
            <person name="Maeda Y."/>
            <person name="Toyohara K."/>
            <person name="Miyamoto K."/>
            <person name="Kimura Y."/>
            <person name="Oda K."/>
        </authorList>
    </citation>
    <scope>NUCLEOTIDE SEQUENCE [LARGE SCALE GENOMIC DNA]</scope>
    <source>
        <strain evidence="3">NBRC 110686 / TISTR 2288 / 201-F6</strain>
    </source>
</reference>
<dbReference type="OrthoDB" id="7345950at2"/>
<evidence type="ECO:0000313" key="2">
    <source>
        <dbReference type="EMBL" id="GAP35795.1"/>
    </source>
</evidence>
<feature type="compositionally biased region" description="Low complexity" evidence="1">
    <location>
        <begin position="28"/>
        <end position="37"/>
    </location>
</feature>
<protein>
    <submittedName>
        <fullName evidence="2">Uncharacterized protein</fullName>
    </submittedName>
</protein>
<accession>A0A0K8P0U5</accession>
<evidence type="ECO:0000256" key="1">
    <source>
        <dbReference type="SAM" id="MobiDB-lite"/>
    </source>
</evidence>
<sequence length="219" mass="23278">MSRRIPRPFAVGAPPTPGATPAPPGPAPGADGAAPSPQAASWYRLDAADRLVAVSSDWDRFALDNQGPGACAGAVLGRSLFDFVLGEPTRRLLELGLAQARRSGRRRTLAYRCDAPDRRRELRMVMTPLLGGSVLVEHRLVSSRTRAARTVQPSAAPAPAGWRRCSQCQRLQASDAAPWCEADAVGPSQWPAGQRLAVQEVVCPDCQARLPEEAVADAG</sequence>
<dbReference type="AlphaFoldDB" id="A0A0K8P0U5"/>
<gene>
    <name evidence="2" type="ORF">ISF6_1568</name>
</gene>
<evidence type="ECO:0000313" key="3">
    <source>
        <dbReference type="Proteomes" id="UP000037660"/>
    </source>
</evidence>
<dbReference type="EMBL" id="BBYR01000028">
    <property type="protein sequence ID" value="GAP35795.1"/>
    <property type="molecule type" value="Genomic_DNA"/>
</dbReference>
<dbReference type="RefSeq" id="WP_054019830.1">
    <property type="nucleotide sequence ID" value="NZ_BBYR01000028.1"/>
</dbReference>
<proteinExistence type="predicted"/>
<dbReference type="STRING" id="1547922.ISF6_1568"/>
<dbReference type="Proteomes" id="UP000037660">
    <property type="component" value="Unassembled WGS sequence"/>
</dbReference>
<feature type="compositionally biased region" description="Pro residues" evidence="1">
    <location>
        <begin position="14"/>
        <end position="27"/>
    </location>
</feature>
<name>A0A0K8P0U5_PISS1</name>
<keyword evidence="3" id="KW-1185">Reference proteome</keyword>
<reference evidence="3" key="1">
    <citation type="submission" date="2015-07" db="EMBL/GenBank/DDBJ databases">
        <title>Discovery of a poly(ethylene terephthalate assimilation.</title>
        <authorList>
            <person name="Yoshida S."/>
            <person name="Hiraga K."/>
            <person name="Takehana T."/>
            <person name="Taniguchi I."/>
            <person name="Yamaji H."/>
            <person name="Maeda Y."/>
            <person name="Toyohara K."/>
            <person name="Miyamoto K."/>
            <person name="Kimura Y."/>
            <person name="Oda K."/>
        </authorList>
    </citation>
    <scope>NUCLEOTIDE SEQUENCE [LARGE SCALE GENOMIC DNA]</scope>
    <source>
        <strain evidence="3">NBRC 110686 / TISTR 2288 / 201-F6</strain>
    </source>
</reference>
<comment type="caution">
    <text evidence="2">The sequence shown here is derived from an EMBL/GenBank/DDBJ whole genome shotgun (WGS) entry which is preliminary data.</text>
</comment>
<organism evidence="2 3">
    <name type="scientific">Piscinibacter sakaiensis</name>
    <name type="common">Ideonella sakaiensis</name>
    <dbReference type="NCBI Taxonomy" id="1547922"/>
    <lineage>
        <taxon>Bacteria</taxon>
        <taxon>Pseudomonadati</taxon>
        <taxon>Pseudomonadota</taxon>
        <taxon>Betaproteobacteria</taxon>
        <taxon>Burkholderiales</taxon>
        <taxon>Sphaerotilaceae</taxon>
        <taxon>Piscinibacter</taxon>
    </lineage>
</organism>